<evidence type="ECO:0000313" key="3">
    <source>
        <dbReference type="EMBL" id="OXC77174.1"/>
    </source>
</evidence>
<dbReference type="Proteomes" id="UP000214720">
    <property type="component" value="Unassembled WGS sequence"/>
</dbReference>
<keyword evidence="2" id="KW-0732">Signal</keyword>
<dbReference type="AlphaFoldDB" id="A0A226X184"/>
<feature type="region of interest" description="Disordered" evidence="1">
    <location>
        <begin position="64"/>
        <end position="84"/>
    </location>
</feature>
<dbReference type="EMBL" id="MTHB01000110">
    <property type="protein sequence ID" value="OXC77174.1"/>
    <property type="molecule type" value="Genomic_DNA"/>
</dbReference>
<accession>A0A226X184</accession>
<organism evidence="3 4">
    <name type="scientific">Caballeronia sordidicola</name>
    <name type="common">Burkholderia sordidicola</name>
    <dbReference type="NCBI Taxonomy" id="196367"/>
    <lineage>
        <taxon>Bacteria</taxon>
        <taxon>Pseudomonadati</taxon>
        <taxon>Pseudomonadota</taxon>
        <taxon>Betaproteobacteria</taxon>
        <taxon>Burkholderiales</taxon>
        <taxon>Burkholderiaceae</taxon>
        <taxon>Caballeronia</taxon>
    </lineage>
</organism>
<sequence>MKMQFAMLAVALSAASFAAQVQAAGCMKGAVVGGVAGHYVGKGHAVLGAAGGCIAGHHMASEKAKEDALARQHAQQAAARPSGT</sequence>
<proteinExistence type="predicted"/>
<dbReference type="RefSeq" id="WP_089161946.1">
    <property type="nucleotide sequence ID" value="NZ_MTHB01000110.1"/>
</dbReference>
<feature type="signal peptide" evidence="2">
    <location>
        <begin position="1"/>
        <end position="23"/>
    </location>
</feature>
<reference evidence="4" key="1">
    <citation type="submission" date="2017-01" db="EMBL/GenBank/DDBJ databases">
        <title>Genome Analysis of Deinococcus marmoris KOPRI26562.</title>
        <authorList>
            <person name="Kim J.H."/>
            <person name="Oh H.-M."/>
        </authorList>
    </citation>
    <scope>NUCLEOTIDE SEQUENCE [LARGE SCALE GENOMIC DNA]</scope>
    <source>
        <strain evidence="4">PAMC 26633</strain>
    </source>
</reference>
<feature type="chain" id="PRO_5012511209" description="Glycine zipper 2TM domain protein" evidence="2">
    <location>
        <begin position="24"/>
        <end position="84"/>
    </location>
</feature>
<feature type="compositionally biased region" description="Low complexity" evidence="1">
    <location>
        <begin position="71"/>
        <end position="84"/>
    </location>
</feature>
<evidence type="ECO:0000256" key="2">
    <source>
        <dbReference type="SAM" id="SignalP"/>
    </source>
</evidence>
<name>A0A226X184_CABSO</name>
<evidence type="ECO:0000256" key="1">
    <source>
        <dbReference type="SAM" id="MobiDB-lite"/>
    </source>
</evidence>
<protein>
    <recommendedName>
        <fullName evidence="5">Glycine zipper 2TM domain protein</fullName>
    </recommendedName>
</protein>
<evidence type="ECO:0000313" key="4">
    <source>
        <dbReference type="Proteomes" id="UP000214720"/>
    </source>
</evidence>
<gene>
    <name evidence="3" type="ORF">BSU04_19355</name>
</gene>
<evidence type="ECO:0008006" key="5">
    <source>
        <dbReference type="Google" id="ProtNLM"/>
    </source>
</evidence>
<comment type="caution">
    <text evidence="3">The sequence shown here is derived from an EMBL/GenBank/DDBJ whole genome shotgun (WGS) entry which is preliminary data.</text>
</comment>